<reference evidence="4" key="1">
    <citation type="submission" date="2010-05" db="EMBL/GenBank/DDBJ databases">
        <title>Complete sequence of Methylotenera sp. 301.</title>
        <authorList>
            <person name="Lucas S."/>
            <person name="Copeland A."/>
            <person name="Lapidus A."/>
            <person name="Cheng J.-F."/>
            <person name="Bruce D."/>
            <person name="Goodwin L."/>
            <person name="Pitluck S."/>
            <person name="Clum A."/>
            <person name="Land M."/>
            <person name="Hauser L."/>
            <person name="Kyrpides N."/>
            <person name="Ivanova N."/>
            <person name="Chistoservova L."/>
            <person name="Kalyuzhnaya M."/>
            <person name="Woyke T."/>
        </authorList>
    </citation>
    <scope>NUCLEOTIDE SEQUENCE [LARGE SCALE GENOMIC DNA]</scope>
    <source>
        <strain evidence="4">301</strain>
    </source>
</reference>
<proteinExistence type="predicted"/>
<dbReference type="Proteomes" id="UP000000383">
    <property type="component" value="Chromosome"/>
</dbReference>
<evidence type="ECO:0000313" key="4">
    <source>
        <dbReference type="Proteomes" id="UP000000383"/>
    </source>
</evidence>
<dbReference type="HOGENOM" id="CLU_130970_0_0_4"/>
<gene>
    <name evidence="3" type="ordered locus">M301_1856</name>
</gene>
<reference evidence="3 4" key="2">
    <citation type="journal article" date="2011" name="J. Bacteriol.">
        <title>Genomes of three methylotrophs from a single niche uncover genetic and metabolic divergence of Methylophilaceae.</title>
        <authorList>
            <person name="Lapidus A."/>
            <person name="Clum A."/>
            <person name="Labutti K."/>
            <person name="Kaluzhnaya M.G."/>
            <person name="Lim S."/>
            <person name="Beck D.A."/>
            <person name="Glavina Del Rio T."/>
            <person name="Nolan M."/>
            <person name="Mavromatis K."/>
            <person name="Huntemann M."/>
            <person name="Lucas S."/>
            <person name="Lidstrom M.E."/>
            <person name="Ivanova N."/>
            <person name="Chistoserdova L."/>
        </authorList>
    </citation>
    <scope>NUCLEOTIDE SEQUENCE [LARGE SCALE GENOMIC DNA]</scope>
    <source>
        <strain evidence="3 4">301</strain>
    </source>
</reference>
<feature type="coiled-coil region" evidence="1">
    <location>
        <begin position="79"/>
        <end position="106"/>
    </location>
</feature>
<name>D7DJJ4_METV0</name>
<sequence>MTTNIRRDRAPNLTDENIERIALLLDGWNQPKLTWDLLIEQLQKQFRTKYTRQALDRHARISDAFQYRKKKLSGADHPKTPTEARIAALEAEISRLKRENHNLLEQFSRWLYNGNRLDHKIMEEEWRSHRDALRRALDKPLPPVNRHSTKESPAMQPKRPSERTKS</sequence>
<evidence type="ECO:0000313" key="3">
    <source>
        <dbReference type="EMBL" id="ADI30229.1"/>
    </source>
</evidence>
<dbReference type="RefSeq" id="WP_013148541.1">
    <property type="nucleotide sequence ID" value="NC_014207.1"/>
</dbReference>
<evidence type="ECO:0000256" key="2">
    <source>
        <dbReference type="SAM" id="MobiDB-lite"/>
    </source>
</evidence>
<protein>
    <submittedName>
        <fullName evidence="3">Uncharacterized protein</fullName>
    </submittedName>
</protein>
<evidence type="ECO:0000256" key="1">
    <source>
        <dbReference type="SAM" id="Coils"/>
    </source>
</evidence>
<dbReference type="OrthoDB" id="8702396at2"/>
<dbReference type="KEGG" id="meh:M301_1856"/>
<organism evidence="3 4">
    <name type="scientific">Methylotenera versatilis (strain 301)</name>
    <dbReference type="NCBI Taxonomy" id="666681"/>
    <lineage>
        <taxon>Bacteria</taxon>
        <taxon>Pseudomonadati</taxon>
        <taxon>Pseudomonadota</taxon>
        <taxon>Betaproteobacteria</taxon>
        <taxon>Nitrosomonadales</taxon>
        <taxon>Methylophilaceae</taxon>
        <taxon>Methylotenera</taxon>
    </lineage>
</organism>
<dbReference type="STRING" id="666681.M301_1856"/>
<dbReference type="eggNOG" id="ENOG5032YGZ">
    <property type="taxonomic scope" value="Bacteria"/>
</dbReference>
<dbReference type="AlphaFoldDB" id="D7DJJ4"/>
<feature type="region of interest" description="Disordered" evidence="2">
    <location>
        <begin position="134"/>
        <end position="166"/>
    </location>
</feature>
<keyword evidence="1" id="KW-0175">Coiled coil</keyword>
<keyword evidence="4" id="KW-1185">Reference proteome</keyword>
<accession>D7DJJ4</accession>
<dbReference type="EMBL" id="CP002056">
    <property type="protein sequence ID" value="ADI30229.1"/>
    <property type="molecule type" value="Genomic_DNA"/>
</dbReference>